<dbReference type="PANTHER" id="PTHR12991">
    <property type="entry name" value="NITROGEN PERMEASE REGULATOR 2/TUMOR SUPPRESSOR CANDIDATE 4"/>
    <property type="match status" value="1"/>
</dbReference>
<proteinExistence type="inferred from homology"/>
<gene>
    <name evidence="3" type="ORF">TVY486_0702850</name>
</gene>
<dbReference type="GO" id="GO:1904262">
    <property type="term" value="P:negative regulation of TORC1 signaling"/>
    <property type="evidence" value="ECO:0007669"/>
    <property type="project" value="TreeGrafter"/>
</dbReference>
<organism evidence="3">
    <name type="scientific">Trypanosoma vivax (strain Y486)</name>
    <dbReference type="NCBI Taxonomy" id="1055687"/>
    <lineage>
        <taxon>Eukaryota</taxon>
        <taxon>Discoba</taxon>
        <taxon>Euglenozoa</taxon>
        <taxon>Kinetoplastea</taxon>
        <taxon>Metakinetoplastina</taxon>
        <taxon>Trypanosomatida</taxon>
        <taxon>Trypanosomatidae</taxon>
        <taxon>Trypanosoma</taxon>
        <taxon>Duttonella</taxon>
    </lineage>
</organism>
<dbReference type="VEuPathDB" id="TriTrypDB:TvY486_0702850"/>
<dbReference type="EMBL" id="HE573023">
    <property type="protein sequence ID" value="CCC48951.1"/>
    <property type="molecule type" value="Genomic_DNA"/>
</dbReference>
<dbReference type="GO" id="GO:0005774">
    <property type="term" value="C:vacuolar membrane"/>
    <property type="evidence" value="ECO:0007669"/>
    <property type="project" value="TreeGrafter"/>
</dbReference>
<accession>G0TYA6</accession>
<reference evidence="3" key="1">
    <citation type="journal article" date="2012" name="Proc. Natl. Acad. Sci. U.S.A.">
        <title>Antigenic diversity is generated by distinct evolutionary mechanisms in African trypanosome species.</title>
        <authorList>
            <person name="Jackson A.P."/>
            <person name="Berry A."/>
            <person name="Aslett M."/>
            <person name="Allison H.C."/>
            <person name="Burton P."/>
            <person name="Vavrova-Anderson J."/>
            <person name="Brown R."/>
            <person name="Browne H."/>
            <person name="Corton N."/>
            <person name="Hauser H."/>
            <person name="Gamble J."/>
            <person name="Gilderthorp R."/>
            <person name="Marcello L."/>
            <person name="McQuillan J."/>
            <person name="Otto T.D."/>
            <person name="Quail M.A."/>
            <person name="Sanders M.J."/>
            <person name="van Tonder A."/>
            <person name="Ginger M.L."/>
            <person name="Field M.C."/>
            <person name="Barry J.D."/>
            <person name="Hertz-Fowler C."/>
            <person name="Berriman M."/>
        </authorList>
    </citation>
    <scope>NUCLEOTIDE SEQUENCE</scope>
    <source>
        <strain evidence="3">Y486</strain>
    </source>
</reference>
<dbReference type="AlphaFoldDB" id="G0TYA6"/>
<evidence type="ECO:0000256" key="2">
    <source>
        <dbReference type="SAM" id="SignalP"/>
    </source>
</evidence>
<comment type="similarity">
    <text evidence="1">Belongs to the NPR2 family.</text>
</comment>
<dbReference type="GO" id="GO:0005096">
    <property type="term" value="F:GTPase activator activity"/>
    <property type="evidence" value="ECO:0007669"/>
    <property type="project" value="TreeGrafter"/>
</dbReference>
<dbReference type="PANTHER" id="PTHR12991:SF10">
    <property type="entry name" value="GATOR COMPLEX PROTEIN NPRL2"/>
    <property type="match status" value="1"/>
</dbReference>
<protein>
    <submittedName>
        <fullName evidence="3">Uncharacterized protein</fullName>
    </submittedName>
</protein>
<dbReference type="GO" id="GO:0010508">
    <property type="term" value="P:positive regulation of autophagy"/>
    <property type="evidence" value="ECO:0007669"/>
    <property type="project" value="TreeGrafter"/>
</dbReference>
<evidence type="ECO:0000313" key="3">
    <source>
        <dbReference type="EMBL" id="CCC48951.1"/>
    </source>
</evidence>
<dbReference type="GO" id="GO:1990130">
    <property type="term" value="C:GATOR1 complex"/>
    <property type="evidence" value="ECO:0007669"/>
    <property type="project" value="TreeGrafter"/>
</dbReference>
<sequence length="425" mass="47179">MNLHLHSVLLMALDVVKGPYLKCFAPTNPFDSTLEGGVSQPINAEFRNDSEGDNVSGTHCQPGGGKKLGFGFNAPPAVDRINTFSEVFVPRSEFCRRVMYLLEAESGLLYLFYPEEICGQRYQRKTLRYTLCFVFCVAHSFVANDGSSNQTIQKHHSEWTGSRVAGNNEHNKQQPLWWEDLQFAVLEALRHLEALNYVRVIKTCKMHCRYRVRNGLYRVMSDGNHSARRSLGERMCLVVKRLCRTDERAENGLQQQCLYGVGSSVAKPASVVATLTLPPALCDRAASYKGGVWEQHDKNRRNAPSHCSPSQFSLPSESVLSPSLVGWVSSGGNSYEKAGFCALQNNQEAVCPKGEIDLTAAAALCALGKFIGCSVSRVQKEMRRHPVWATALAGWKEACCKALVEVALINKWLEEVPYLTEPVVG</sequence>
<dbReference type="InterPro" id="IPR009348">
    <property type="entry name" value="NPR2-like"/>
</dbReference>
<feature type="chain" id="PRO_5003409783" evidence="2">
    <location>
        <begin position="19"/>
        <end position="425"/>
    </location>
</feature>
<evidence type="ECO:0000256" key="1">
    <source>
        <dbReference type="ARBA" id="ARBA00008433"/>
    </source>
</evidence>
<feature type="signal peptide" evidence="2">
    <location>
        <begin position="1"/>
        <end position="18"/>
    </location>
</feature>
<name>G0TYA6_TRYVY</name>
<keyword evidence="2" id="KW-0732">Signal</keyword>